<evidence type="ECO:0000259" key="9">
    <source>
        <dbReference type="Pfam" id="PF12704"/>
    </source>
</evidence>
<dbReference type="Pfam" id="PF12704">
    <property type="entry name" value="MacB_PCD"/>
    <property type="match status" value="1"/>
</dbReference>
<name>A0ABS3T9G8_9BACT</name>
<gene>
    <name evidence="10" type="ORF">J4D97_02050</name>
</gene>
<evidence type="ECO:0000313" key="10">
    <source>
        <dbReference type="EMBL" id="MBO3269415.1"/>
    </source>
</evidence>
<comment type="caution">
    <text evidence="10">The sequence shown here is derived from an EMBL/GenBank/DDBJ whole genome shotgun (WGS) entry which is preliminary data.</text>
</comment>
<sequence>MIRHLITLMWNRKRANGLLIVEIFLAFVVLFSVGSVGVYTWRNYQTPLGFDYQDVWEIDLNPGTQPRAEQFGTLQRILQRLRSTPGIVSVSRSVSNTPFAFSENSTTLDTGEGTPQGYGDVYDAGAELPEVMGLRIVAGRWFDRRDDAVSRRPPVVITELMQKALFPDGQSAIGKTVRASLGKPEEFQVIGVSGPYRAGGELSEPRPGFFLYVSPQDTARAMQVLLVRVRPGAGAALEKRITNDVRAINASWEMGVNPLPTQRLAQLKVNLAPPVILGMVCIFLIVNVALGLFGVLWLNISRRRGEIGVRRAMGATAGNISLQVLGEILVLTTFGLGLGLLVAAQFPLLGVMGVQTGVYLTAMPLAAGLLYLLATVCALYPSRLAAGIQPAVALREE</sequence>
<evidence type="ECO:0000256" key="6">
    <source>
        <dbReference type="ARBA" id="ARBA00038076"/>
    </source>
</evidence>
<dbReference type="PANTHER" id="PTHR30572">
    <property type="entry name" value="MEMBRANE COMPONENT OF TRANSPORTER-RELATED"/>
    <property type="match status" value="1"/>
</dbReference>
<evidence type="ECO:0000256" key="3">
    <source>
        <dbReference type="ARBA" id="ARBA00022692"/>
    </source>
</evidence>
<keyword evidence="2" id="KW-1003">Cell membrane</keyword>
<evidence type="ECO:0000313" key="11">
    <source>
        <dbReference type="Proteomes" id="UP000670527"/>
    </source>
</evidence>
<feature type="transmembrane region" description="Helical" evidence="7">
    <location>
        <begin position="358"/>
        <end position="380"/>
    </location>
</feature>
<comment type="subcellular location">
    <subcellularLocation>
        <location evidence="1">Cell membrane</location>
        <topology evidence="1">Multi-pass membrane protein</topology>
    </subcellularLocation>
</comment>
<evidence type="ECO:0000256" key="5">
    <source>
        <dbReference type="ARBA" id="ARBA00023136"/>
    </source>
</evidence>
<feature type="transmembrane region" description="Helical" evidence="7">
    <location>
        <begin position="20"/>
        <end position="41"/>
    </location>
</feature>
<keyword evidence="4 7" id="KW-1133">Transmembrane helix</keyword>
<reference evidence="10 11" key="1">
    <citation type="submission" date="2021-03" db="EMBL/GenBank/DDBJ databases">
        <authorList>
            <person name="Kim M.K."/>
        </authorList>
    </citation>
    <scope>NUCLEOTIDE SEQUENCE [LARGE SCALE GENOMIC DNA]</scope>
    <source>
        <strain evidence="10 11">BT507</strain>
    </source>
</reference>
<feature type="domain" description="ABC3 transporter permease C-terminal" evidence="8">
    <location>
        <begin position="280"/>
        <end position="390"/>
    </location>
</feature>
<feature type="domain" description="MacB-like periplasmic core" evidence="9">
    <location>
        <begin position="24"/>
        <end position="242"/>
    </location>
</feature>
<accession>A0ABS3T9G8</accession>
<evidence type="ECO:0000256" key="7">
    <source>
        <dbReference type="SAM" id="Phobius"/>
    </source>
</evidence>
<evidence type="ECO:0000259" key="8">
    <source>
        <dbReference type="Pfam" id="PF02687"/>
    </source>
</evidence>
<feature type="transmembrane region" description="Helical" evidence="7">
    <location>
        <begin position="320"/>
        <end position="346"/>
    </location>
</feature>
<comment type="similarity">
    <text evidence="6">Belongs to the ABC-4 integral membrane protein family.</text>
</comment>
<evidence type="ECO:0000256" key="4">
    <source>
        <dbReference type="ARBA" id="ARBA00022989"/>
    </source>
</evidence>
<dbReference type="Pfam" id="PF02687">
    <property type="entry name" value="FtsX"/>
    <property type="match status" value="1"/>
</dbReference>
<dbReference type="Proteomes" id="UP000670527">
    <property type="component" value="Unassembled WGS sequence"/>
</dbReference>
<keyword evidence="5 7" id="KW-0472">Membrane</keyword>
<dbReference type="EMBL" id="JAGETX010000001">
    <property type="protein sequence ID" value="MBO3269415.1"/>
    <property type="molecule type" value="Genomic_DNA"/>
</dbReference>
<dbReference type="InterPro" id="IPR050250">
    <property type="entry name" value="Macrolide_Exporter_MacB"/>
</dbReference>
<proteinExistence type="inferred from homology"/>
<keyword evidence="11" id="KW-1185">Reference proteome</keyword>
<organism evidence="10 11">
    <name type="scientific">Hymenobacter defluvii</name>
    <dbReference type="NCBI Taxonomy" id="2054411"/>
    <lineage>
        <taxon>Bacteria</taxon>
        <taxon>Pseudomonadati</taxon>
        <taxon>Bacteroidota</taxon>
        <taxon>Cytophagia</taxon>
        <taxon>Cytophagales</taxon>
        <taxon>Hymenobacteraceae</taxon>
        <taxon>Hymenobacter</taxon>
    </lineage>
</organism>
<protein>
    <submittedName>
        <fullName evidence="10">ABC transporter permease</fullName>
    </submittedName>
</protein>
<evidence type="ECO:0000256" key="1">
    <source>
        <dbReference type="ARBA" id="ARBA00004651"/>
    </source>
</evidence>
<feature type="transmembrane region" description="Helical" evidence="7">
    <location>
        <begin position="275"/>
        <end position="300"/>
    </location>
</feature>
<dbReference type="PANTHER" id="PTHR30572:SF4">
    <property type="entry name" value="ABC TRANSPORTER PERMEASE YTRF"/>
    <property type="match status" value="1"/>
</dbReference>
<evidence type="ECO:0000256" key="2">
    <source>
        <dbReference type="ARBA" id="ARBA00022475"/>
    </source>
</evidence>
<keyword evidence="3 7" id="KW-0812">Transmembrane</keyword>
<dbReference type="InterPro" id="IPR025857">
    <property type="entry name" value="MacB_PCD"/>
</dbReference>
<dbReference type="InterPro" id="IPR003838">
    <property type="entry name" value="ABC3_permease_C"/>
</dbReference>